<feature type="transmembrane region" description="Helical" evidence="6">
    <location>
        <begin position="20"/>
        <end position="40"/>
    </location>
</feature>
<feature type="domain" description="Major facilitator superfamily (MFS) profile" evidence="7">
    <location>
        <begin position="22"/>
        <end position="398"/>
    </location>
</feature>
<dbReference type="RefSeq" id="WP_274322668.1">
    <property type="nucleotide sequence ID" value="NZ_CP118158.1"/>
</dbReference>
<evidence type="ECO:0000256" key="4">
    <source>
        <dbReference type="ARBA" id="ARBA00022989"/>
    </source>
</evidence>
<feature type="transmembrane region" description="Helical" evidence="6">
    <location>
        <begin position="178"/>
        <end position="194"/>
    </location>
</feature>
<feature type="transmembrane region" description="Helical" evidence="6">
    <location>
        <begin position="376"/>
        <end position="394"/>
    </location>
</feature>
<protein>
    <submittedName>
        <fullName evidence="8">MFS transporter</fullName>
    </submittedName>
</protein>
<dbReference type="GO" id="GO:0005886">
    <property type="term" value="C:plasma membrane"/>
    <property type="evidence" value="ECO:0007669"/>
    <property type="project" value="UniProtKB-SubCell"/>
</dbReference>
<evidence type="ECO:0000313" key="8">
    <source>
        <dbReference type="EMBL" id="MFC7141587.1"/>
    </source>
</evidence>
<reference evidence="8 9" key="1">
    <citation type="journal article" date="2019" name="Int. J. Syst. Evol. Microbiol.">
        <title>The Global Catalogue of Microorganisms (GCM) 10K type strain sequencing project: providing services to taxonomists for standard genome sequencing and annotation.</title>
        <authorList>
            <consortium name="The Broad Institute Genomics Platform"/>
            <consortium name="The Broad Institute Genome Sequencing Center for Infectious Disease"/>
            <person name="Wu L."/>
            <person name="Ma J."/>
        </authorList>
    </citation>
    <scope>NUCLEOTIDE SEQUENCE [LARGE SCALE GENOMIC DNA]</scope>
    <source>
        <strain evidence="8 9">XZYJT29</strain>
    </source>
</reference>
<feature type="transmembrane region" description="Helical" evidence="6">
    <location>
        <begin position="87"/>
        <end position="104"/>
    </location>
</feature>
<evidence type="ECO:0000256" key="5">
    <source>
        <dbReference type="ARBA" id="ARBA00023136"/>
    </source>
</evidence>
<comment type="caution">
    <text evidence="8">The sequence shown here is derived from an EMBL/GenBank/DDBJ whole genome shotgun (WGS) entry which is preliminary data.</text>
</comment>
<dbReference type="InterPro" id="IPR020846">
    <property type="entry name" value="MFS_dom"/>
</dbReference>
<name>A0ABD5Y7T9_9EURY</name>
<accession>A0ABD5Y7T9</accession>
<dbReference type="Proteomes" id="UP001596432">
    <property type="component" value="Unassembled WGS sequence"/>
</dbReference>
<feature type="transmembrane region" description="Helical" evidence="6">
    <location>
        <begin position="254"/>
        <end position="273"/>
    </location>
</feature>
<dbReference type="Gene3D" id="1.20.1250.20">
    <property type="entry name" value="MFS general substrate transporter like domains"/>
    <property type="match status" value="2"/>
</dbReference>
<dbReference type="PANTHER" id="PTHR43124">
    <property type="entry name" value="PURINE EFFLUX PUMP PBUE"/>
    <property type="match status" value="1"/>
</dbReference>
<keyword evidence="3 6" id="KW-0812">Transmembrane</keyword>
<organism evidence="8 9">
    <name type="scientific">Halosimplex aquaticum</name>
    <dbReference type="NCBI Taxonomy" id="3026162"/>
    <lineage>
        <taxon>Archaea</taxon>
        <taxon>Methanobacteriati</taxon>
        <taxon>Methanobacteriota</taxon>
        <taxon>Stenosarchaea group</taxon>
        <taxon>Halobacteria</taxon>
        <taxon>Halobacteriales</taxon>
        <taxon>Haloarculaceae</taxon>
        <taxon>Halosimplex</taxon>
    </lineage>
</organism>
<keyword evidence="2" id="KW-1003">Cell membrane</keyword>
<dbReference type="InterPro" id="IPR050189">
    <property type="entry name" value="MFS_Efflux_Transporters"/>
</dbReference>
<proteinExistence type="predicted"/>
<feature type="transmembrane region" description="Helical" evidence="6">
    <location>
        <begin position="280"/>
        <end position="300"/>
    </location>
</feature>
<dbReference type="Pfam" id="PF07690">
    <property type="entry name" value="MFS_1"/>
    <property type="match status" value="1"/>
</dbReference>
<evidence type="ECO:0000256" key="3">
    <source>
        <dbReference type="ARBA" id="ARBA00022692"/>
    </source>
</evidence>
<evidence type="ECO:0000256" key="1">
    <source>
        <dbReference type="ARBA" id="ARBA00004651"/>
    </source>
</evidence>
<evidence type="ECO:0000259" key="7">
    <source>
        <dbReference type="PROSITE" id="PS50850"/>
    </source>
</evidence>
<keyword evidence="9" id="KW-1185">Reference proteome</keyword>
<keyword evidence="5 6" id="KW-0472">Membrane</keyword>
<dbReference type="InterPro" id="IPR036259">
    <property type="entry name" value="MFS_trans_sf"/>
</dbReference>
<feature type="transmembrane region" description="Helical" evidence="6">
    <location>
        <begin position="46"/>
        <end position="66"/>
    </location>
</feature>
<keyword evidence="4 6" id="KW-1133">Transmembrane helix</keyword>
<feature type="transmembrane region" description="Helical" evidence="6">
    <location>
        <begin position="344"/>
        <end position="364"/>
    </location>
</feature>
<evidence type="ECO:0000256" key="6">
    <source>
        <dbReference type="SAM" id="Phobius"/>
    </source>
</evidence>
<dbReference type="EMBL" id="JBHTAS010000001">
    <property type="protein sequence ID" value="MFC7141587.1"/>
    <property type="molecule type" value="Genomic_DNA"/>
</dbReference>
<dbReference type="PANTHER" id="PTHR43124:SF3">
    <property type="entry name" value="CHLORAMPHENICOL EFFLUX PUMP RV0191"/>
    <property type="match status" value="1"/>
</dbReference>
<feature type="transmembrane region" description="Helical" evidence="6">
    <location>
        <begin position="110"/>
        <end position="133"/>
    </location>
</feature>
<evidence type="ECO:0000313" key="9">
    <source>
        <dbReference type="Proteomes" id="UP001596432"/>
    </source>
</evidence>
<dbReference type="AlphaFoldDB" id="A0ABD5Y7T9"/>
<evidence type="ECO:0000256" key="2">
    <source>
        <dbReference type="ARBA" id="ARBA00022475"/>
    </source>
</evidence>
<feature type="transmembrane region" description="Helical" evidence="6">
    <location>
        <begin position="215"/>
        <end position="234"/>
    </location>
</feature>
<dbReference type="InterPro" id="IPR011701">
    <property type="entry name" value="MFS"/>
</dbReference>
<dbReference type="GeneID" id="78821903"/>
<sequence length="403" mass="41536">MSGSTAEAAGTGRTVPRGRAGVFVSICAFSFLVNFGRIAFAPLVDYFIRSGVSPATAGLAATAVWVGSALPRLPTGYLLTKVARHRVLVGMGLFLAGAAGFTAFSPDIRVTVAGALLVGLASGVFFIAANPLVSELYPERVGLAVGLRGMSSQIAAVTAPFLVSLAIGLGSWRLSFRALAVLALALTVAFVFALRRADLPEAGVDDRDLLGAIRAQWRLVAAGVVFVGFSGFVWQGVFNFYVTYLGAKGIASGPANTLLTVTFAAGVPSFVVAGRLADRFSYLSVLLGILGGFVVTLLAFTLVTSWVAVAAVSIVMSLIVHGLFPVADAYLLDSLPDENRASAYSGYSAVMMLMQAPGSVAVGALAEFGLTYSGVFRGYAVGVGIITVAMAALARDGQLPTGE</sequence>
<dbReference type="SUPFAM" id="SSF103473">
    <property type="entry name" value="MFS general substrate transporter"/>
    <property type="match status" value="1"/>
</dbReference>
<comment type="subcellular location">
    <subcellularLocation>
        <location evidence="1">Cell membrane</location>
        <topology evidence="1">Multi-pass membrane protein</topology>
    </subcellularLocation>
</comment>
<gene>
    <name evidence="8" type="ORF">ACFQMA_17325</name>
</gene>
<feature type="transmembrane region" description="Helical" evidence="6">
    <location>
        <begin position="154"/>
        <end position="172"/>
    </location>
</feature>
<dbReference type="PROSITE" id="PS50850">
    <property type="entry name" value="MFS"/>
    <property type="match status" value="1"/>
</dbReference>
<feature type="transmembrane region" description="Helical" evidence="6">
    <location>
        <begin position="306"/>
        <end position="332"/>
    </location>
</feature>